<feature type="domain" description="Transthyretin/hydroxyisourate hydrolase" evidence="9">
    <location>
        <begin position="7"/>
        <end position="123"/>
    </location>
</feature>
<dbReference type="InterPro" id="IPR000895">
    <property type="entry name" value="Transthyretin/HIU_hydrolase"/>
</dbReference>
<evidence type="ECO:0000256" key="4">
    <source>
        <dbReference type="ARBA" id="ARBA00011881"/>
    </source>
</evidence>
<dbReference type="InterPro" id="IPR023418">
    <property type="entry name" value="Thyroxine_BS"/>
</dbReference>
<proteinExistence type="inferred from homology"/>
<dbReference type="PROSITE" id="PS00768">
    <property type="entry name" value="TRANSTHYRETIN_1"/>
    <property type="match status" value="1"/>
</dbReference>
<dbReference type="CDD" id="cd05822">
    <property type="entry name" value="TLP_HIUase"/>
    <property type="match status" value="1"/>
</dbReference>
<evidence type="ECO:0000256" key="2">
    <source>
        <dbReference type="ARBA" id="ARBA00002704"/>
    </source>
</evidence>
<evidence type="ECO:0000313" key="10">
    <source>
        <dbReference type="EMBL" id="ODV91812.1"/>
    </source>
</evidence>
<dbReference type="EMBL" id="KV453841">
    <property type="protein sequence ID" value="ODV91812.1"/>
    <property type="molecule type" value="Genomic_DNA"/>
</dbReference>
<accession>A0A1E4TJ85</accession>
<dbReference type="InterPro" id="IPR023419">
    <property type="entry name" value="Transthyretin_CS"/>
</dbReference>
<protein>
    <recommendedName>
        <fullName evidence="8">5-hydroxyisourate hydrolase</fullName>
        <shortName evidence="8">HIU hydrolase</shortName>
        <shortName evidence="8">HIUHase</shortName>
        <ecNumber evidence="8">3.5.2.17</ecNumber>
    </recommendedName>
</protein>
<dbReference type="NCBIfam" id="TIGR02962">
    <property type="entry name" value="hdxy_isourate"/>
    <property type="match status" value="1"/>
</dbReference>
<dbReference type="Gene3D" id="2.60.40.180">
    <property type="entry name" value="Transthyretin/hydroxyisourate hydrolase domain"/>
    <property type="match status" value="1"/>
</dbReference>
<dbReference type="Proteomes" id="UP000095023">
    <property type="component" value="Unassembled WGS sequence"/>
</dbReference>
<feature type="binding site" evidence="7">
    <location>
        <position position="121"/>
    </location>
    <ligand>
        <name>substrate</name>
    </ligand>
</feature>
<dbReference type="GO" id="GO:0033971">
    <property type="term" value="F:hydroxyisourate hydrolase activity"/>
    <property type="evidence" value="ECO:0007669"/>
    <property type="project" value="UniProtKB-EC"/>
</dbReference>
<evidence type="ECO:0000313" key="11">
    <source>
        <dbReference type="Proteomes" id="UP000095023"/>
    </source>
</evidence>
<reference evidence="11" key="1">
    <citation type="submission" date="2016-02" db="EMBL/GenBank/DDBJ databases">
        <title>Comparative genomics of biotechnologically important yeasts.</title>
        <authorList>
            <consortium name="DOE Joint Genome Institute"/>
            <person name="Riley R."/>
            <person name="Haridas S."/>
            <person name="Wolfe K.H."/>
            <person name="Lopes M.R."/>
            <person name="Hittinger C.T."/>
            <person name="Goker M."/>
            <person name="Salamov A."/>
            <person name="Wisecaver J."/>
            <person name="Long T.M."/>
            <person name="Aerts A.L."/>
            <person name="Barry K."/>
            <person name="Choi C."/>
            <person name="Clum A."/>
            <person name="Coughlan A.Y."/>
            <person name="Deshpande S."/>
            <person name="Douglass A.P."/>
            <person name="Hanson S.J."/>
            <person name="Klenk H.-P."/>
            <person name="Labutti K."/>
            <person name="Lapidus A."/>
            <person name="Lindquist E."/>
            <person name="Lipzen A."/>
            <person name="Meier-Kolthoff J.P."/>
            <person name="Ohm R.A."/>
            <person name="Otillar R.P."/>
            <person name="Pangilinan J."/>
            <person name="Peng Y."/>
            <person name="Rokas A."/>
            <person name="Rosa C.A."/>
            <person name="Scheuner C."/>
            <person name="Sibirny A.A."/>
            <person name="Slot J.C."/>
            <person name="Stielow J.B."/>
            <person name="Sun H."/>
            <person name="Kurtzman C.P."/>
            <person name="Blackwell M."/>
            <person name="Jeffries T.W."/>
            <person name="Grigoriev I.V."/>
        </authorList>
    </citation>
    <scope>NUCLEOTIDE SEQUENCE [LARGE SCALE GENOMIC DNA]</scope>
    <source>
        <strain evidence="11">NRRL Y-17796</strain>
    </source>
</reference>
<sequence length="124" mass="13815">MTARPPITCHVLDTAKGKPAQNVEISLYKKTSDFELIGTSSTNSDGRVPSWNIDSSAPVLQATNGSWTLETGIYRLDFNIDNYYGSQPHFFPSVSIHFEVTDPSQHYHVPLLLSPFSYSTYRGS</sequence>
<dbReference type="InterPro" id="IPR023416">
    <property type="entry name" value="Transthyretin/HIU_hydrolase_d"/>
</dbReference>
<dbReference type="PANTHER" id="PTHR10395">
    <property type="entry name" value="URICASE AND TRANSTHYRETIN-RELATED"/>
    <property type="match status" value="1"/>
</dbReference>
<feature type="binding site" evidence="7">
    <location>
        <position position="10"/>
    </location>
    <ligand>
        <name>substrate</name>
    </ligand>
</feature>
<evidence type="ECO:0000256" key="5">
    <source>
        <dbReference type="ARBA" id="ARBA00022631"/>
    </source>
</evidence>
<dbReference type="InterPro" id="IPR036817">
    <property type="entry name" value="Transthyretin/HIU_hydrolase_sf"/>
</dbReference>
<evidence type="ECO:0000256" key="6">
    <source>
        <dbReference type="ARBA" id="ARBA00022801"/>
    </source>
</evidence>
<evidence type="ECO:0000256" key="3">
    <source>
        <dbReference type="ARBA" id="ARBA00009850"/>
    </source>
</evidence>
<evidence type="ECO:0000259" key="9">
    <source>
        <dbReference type="Pfam" id="PF00576"/>
    </source>
</evidence>
<dbReference type="Pfam" id="PF00576">
    <property type="entry name" value="Transthyretin"/>
    <property type="match status" value="1"/>
</dbReference>
<dbReference type="EC" id="3.5.2.17" evidence="8"/>
<comment type="catalytic activity">
    <reaction evidence="1 8">
        <text>5-hydroxyisourate + H2O = 5-hydroxy-2-oxo-4-ureido-2,5-dihydro-1H-imidazole-5-carboxylate + H(+)</text>
        <dbReference type="Rhea" id="RHEA:23736"/>
        <dbReference type="ChEBI" id="CHEBI:15377"/>
        <dbReference type="ChEBI" id="CHEBI:15378"/>
        <dbReference type="ChEBI" id="CHEBI:18072"/>
        <dbReference type="ChEBI" id="CHEBI:58639"/>
        <dbReference type="EC" id="3.5.2.17"/>
    </reaction>
</comment>
<gene>
    <name evidence="10" type="ORF">CANCADRAFT_21694</name>
</gene>
<evidence type="ECO:0000256" key="8">
    <source>
        <dbReference type="RuleBase" id="RU361270"/>
    </source>
</evidence>
<dbReference type="AlphaFoldDB" id="A0A1E4TJ85"/>
<comment type="subunit">
    <text evidence="4 8">Homotetramer.</text>
</comment>
<feature type="binding site" evidence="7">
    <location>
        <position position="47"/>
    </location>
    <ligand>
        <name>substrate</name>
    </ligand>
</feature>
<comment type="similarity">
    <text evidence="3 8">Belongs to the transthyretin family. 5-hydroxyisourate hydrolase subfamily.</text>
</comment>
<name>A0A1E4TJ85_9ASCO</name>
<dbReference type="SUPFAM" id="SSF49472">
    <property type="entry name" value="Transthyretin (synonym: prealbumin)"/>
    <property type="match status" value="1"/>
</dbReference>
<keyword evidence="11" id="KW-1185">Reference proteome</keyword>
<dbReference type="PRINTS" id="PR00189">
    <property type="entry name" value="TRNSTHYRETIN"/>
</dbReference>
<organism evidence="10 11">
    <name type="scientific">Tortispora caseinolytica NRRL Y-17796</name>
    <dbReference type="NCBI Taxonomy" id="767744"/>
    <lineage>
        <taxon>Eukaryota</taxon>
        <taxon>Fungi</taxon>
        <taxon>Dikarya</taxon>
        <taxon>Ascomycota</taxon>
        <taxon>Saccharomycotina</taxon>
        <taxon>Trigonopsidomycetes</taxon>
        <taxon>Trigonopsidales</taxon>
        <taxon>Trigonopsidaceae</taxon>
        <taxon>Tortispora</taxon>
    </lineage>
</organism>
<dbReference type="PROSITE" id="PS00769">
    <property type="entry name" value="TRANSTHYRETIN_2"/>
    <property type="match status" value="1"/>
</dbReference>
<dbReference type="PANTHER" id="PTHR10395:SF7">
    <property type="entry name" value="5-HYDROXYISOURATE HYDROLASE"/>
    <property type="match status" value="1"/>
</dbReference>
<keyword evidence="6 8" id="KW-0378">Hydrolase</keyword>
<evidence type="ECO:0000256" key="7">
    <source>
        <dbReference type="PIRSR" id="PIRSR600895-51"/>
    </source>
</evidence>
<evidence type="ECO:0000256" key="1">
    <source>
        <dbReference type="ARBA" id="ARBA00001043"/>
    </source>
</evidence>
<dbReference type="InterPro" id="IPR014306">
    <property type="entry name" value="Hydroxyisourate_hydrolase"/>
</dbReference>
<dbReference type="OrthoDB" id="10265230at2759"/>
<keyword evidence="5 8" id="KW-0659">Purine metabolism</keyword>
<dbReference type="GO" id="GO:0006144">
    <property type="term" value="P:purine nucleobase metabolic process"/>
    <property type="evidence" value="ECO:0007669"/>
    <property type="project" value="UniProtKB-KW"/>
</dbReference>
<comment type="function">
    <text evidence="2">Catalyzes the hydrolysis of 5-hydroxyisourate (HIU) to 2-oxo-4-hydroxy-4-carboxy-5-ureidoimidazoline (OHCU).</text>
</comment>